<evidence type="ECO:0000313" key="11">
    <source>
        <dbReference type="Proteomes" id="UP000177876"/>
    </source>
</evidence>
<keyword evidence="5 9" id="KW-0169">Cobalamin biosynthesis</keyword>
<evidence type="ECO:0000256" key="2">
    <source>
        <dbReference type="ARBA" id="ARBA00004953"/>
    </source>
</evidence>
<name>A0A1F2WQE3_9ACTN</name>
<comment type="pathway">
    <text evidence="2 9">Cofactor biosynthesis; adenosylcobalamin biosynthesis.</text>
</comment>
<dbReference type="GO" id="GO:0009236">
    <property type="term" value="P:cobalamin biosynthetic process"/>
    <property type="evidence" value="ECO:0007669"/>
    <property type="project" value="UniProtKB-UniRule"/>
</dbReference>
<keyword evidence="7 9" id="KW-1133">Transmembrane helix</keyword>
<comment type="function">
    <text evidence="9">Converts cobyric acid to cobinamide by the addition of aminopropanol on the F carboxylic group.</text>
</comment>
<evidence type="ECO:0000256" key="8">
    <source>
        <dbReference type="ARBA" id="ARBA00023136"/>
    </source>
</evidence>
<proteinExistence type="inferred from homology"/>
<dbReference type="GO" id="GO:0048472">
    <property type="term" value="F:threonine-phosphate decarboxylase activity"/>
    <property type="evidence" value="ECO:0007669"/>
    <property type="project" value="InterPro"/>
</dbReference>
<keyword evidence="4 9" id="KW-1003">Cell membrane</keyword>
<dbReference type="GO" id="GO:0015420">
    <property type="term" value="F:ABC-type vitamin B12 transporter activity"/>
    <property type="evidence" value="ECO:0007669"/>
    <property type="project" value="UniProtKB-UniRule"/>
</dbReference>
<dbReference type="UniPathway" id="UPA00148"/>
<dbReference type="PANTHER" id="PTHR34308">
    <property type="entry name" value="COBALAMIN BIOSYNTHESIS PROTEIN CBIB"/>
    <property type="match status" value="1"/>
</dbReference>
<dbReference type="Proteomes" id="UP000177876">
    <property type="component" value="Unassembled WGS sequence"/>
</dbReference>
<dbReference type="HAMAP" id="MF_00024">
    <property type="entry name" value="CobD_CbiB"/>
    <property type="match status" value="1"/>
</dbReference>
<dbReference type="STRING" id="1797197.A2Y75_00440"/>
<dbReference type="EMBL" id="MELK01000019">
    <property type="protein sequence ID" value="OFW59055.1"/>
    <property type="molecule type" value="Genomic_DNA"/>
</dbReference>
<dbReference type="Pfam" id="PF03186">
    <property type="entry name" value="CobD_Cbib"/>
    <property type="match status" value="1"/>
</dbReference>
<keyword evidence="8 9" id="KW-0472">Membrane</keyword>
<comment type="subcellular location">
    <subcellularLocation>
        <location evidence="1 9">Cell membrane</location>
        <topology evidence="1 9">Multi-pass membrane protein</topology>
    </subcellularLocation>
</comment>
<dbReference type="InterPro" id="IPR004485">
    <property type="entry name" value="Cobalamin_biosynth_CobD/CbiB"/>
</dbReference>
<evidence type="ECO:0000256" key="1">
    <source>
        <dbReference type="ARBA" id="ARBA00004651"/>
    </source>
</evidence>
<evidence type="ECO:0000256" key="7">
    <source>
        <dbReference type="ARBA" id="ARBA00022989"/>
    </source>
</evidence>
<evidence type="ECO:0000256" key="3">
    <source>
        <dbReference type="ARBA" id="ARBA00006263"/>
    </source>
</evidence>
<evidence type="ECO:0000256" key="5">
    <source>
        <dbReference type="ARBA" id="ARBA00022573"/>
    </source>
</evidence>
<dbReference type="GO" id="GO:0005886">
    <property type="term" value="C:plasma membrane"/>
    <property type="evidence" value="ECO:0007669"/>
    <property type="project" value="UniProtKB-SubCell"/>
</dbReference>
<reference evidence="10 11" key="1">
    <citation type="journal article" date="2016" name="Nat. Commun.">
        <title>Thousands of microbial genomes shed light on interconnected biogeochemical processes in an aquifer system.</title>
        <authorList>
            <person name="Anantharaman K."/>
            <person name="Brown C.T."/>
            <person name="Hug L.A."/>
            <person name="Sharon I."/>
            <person name="Castelle C.J."/>
            <person name="Probst A.J."/>
            <person name="Thomas B.C."/>
            <person name="Singh A."/>
            <person name="Wilkins M.J."/>
            <person name="Karaoz U."/>
            <person name="Brodie E.L."/>
            <person name="Williams K.H."/>
            <person name="Hubbard S.S."/>
            <person name="Banfield J.F."/>
        </authorList>
    </citation>
    <scope>NUCLEOTIDE SEQUENCE [LARGE SCALE GENOMIC DNA]</scope>
</reference>
<keyword evidence="6 9" id="KW-0812">Transmembrane</keyword>
<protein>
    <recommendedName>
        <fullName evidence="9">Cobalamin biosynthesis protein CobD</fullName>
    </recommendedName>
</protein>
<dbReference type="AlphaFoldDB" id="A0A1F2WQE3"/>
<evidence type="ECO:0000256" key="4">
    <source>
        <dbReference type="ARBA" id="ARBA00022475"/>
    </source>
</evidence>
<accession>A0A1F2WQE3</accession>
<dbReference type="PANTHER" id="PTHR34308:SF1">
    <property type="entry name" value="COBALAMIN BIOSYNTHESIS PROTEIN CBIB"/>
    <property type="match status" value="1"/>
</dbReference>
<organism evidence="10 11">
    <name type="scientific">Candidatus Solincola sediminis</name>
    <dbReference type="NCBI Taxonomy" id="1797199"/>
    <lineage>
        <taxon>Bacteria</taxon>
        <taxon>Bacillati</taxon>
        <taxon>Actinomycetota</taxon>
        <taxon>Candidatus Geothermincolia</taxon>
        <taxon>Candidatus Geothermincolales</taxon>
        <taxon>Candidatus Geothermincolaceae</taxon>
        <taxon>Candidatus Solincola</taxon>
    </lineage>
</organism>
<evidence type="ECO:0000313" key="10">
    <source>
        <dbReference type="EMBL" id="OFW59055.1"/>
    </source>
</evidence>
<sequence>MELIIAYLLDALIGDPEIYPHPVRIIGRSIDYLQPRLRMGDRDAVAAGGLLAATVVGGTYGITRLLVAVAPGFADTALLYTAIARKDLERSALRVAEALEENDLASAREGLKALAGRDVDKMDNIAICRAAVESVAENFVDGVLAPMLWGATAGAPGAMAFKAVSTLDSMIGHDDETHRYIGKLSARLDDLAVFPSARIALPLIVAASAILRLDAAAALKIGLRDRKNHPSPNSAHAEASFAGALGLTLGGPSDYGGLRRDLPEIGEGTSEVEPRHIREAVRLLNIASLLALSVAVLLSGRGGRWK</sequence>
<comment type="caution">
    <text evidence="10">The sequence shown here is derived from an EMBL/GenBank/DDBJ whole genome shotgun (WGS) entry which is preliminary data.</text>
</comment>
<gene>
    <name evidence="9" type="primary">cobD</name>
    <name evidence="10" type="ORF">A2Y75_00440</name>
</gene>
<evidence type="ECO:0000256" key="9">
    <source>
        <dbReference type="HAMAP-Rule" id="MF_00024"/>
    </source>
</evidence>
<dbReference type="NCBIfam" id="TIGR00380">
    <property type="entry name" value="cobal_cbiB"/>
    <property type="match status" value="1"/>
</dbReference>
<comment type="similarity">
    <text evidence="3 9">Belongs to the CobD/CbiB family.</text>
</comment>
<evidence type="ECO:0000256" key="6">
    <source>
        <dbReference type="ARBA" id="ARBA00022692"/>
    </source>
</evidence>